<feature type="transmembrane region" description="Helical" evidence="11">
    <location>
        <begin position="275"/>
        <end position="295"/>
    </location>
</feature>
<proteinExistence type="inferred from homology"/>
<evidence type="ECO:0000256" key="3">
    <source>
        <dbReference type="ARBA" id="ARBA00022692"/>
    </source>
</evidence>
<name>A0A8D8SYG0_9HEMI</name>
<protein>
    <submittedName>
        <fullName evidence="13">Orexin receptor type 2</fullName>
    </submittedName>
</protein>
<keyword evidence="4 11" id="KW-1133">Transmembrane helix</keyword>
<evidence type="ECO:0000256" key="1">
    <source>
        <dbReference type="ARBA" id="ARBA00004141"/>
    </source>
</evidence>
<dbReference type="Pfam" id="PF00001">
    <property type="entry name" value="7tm_1"/>
    <property type="match status" value="1"/>
</dbReference>
<dbReference type="GO" id="GO:0016020">
    <property type="term" value="C:membrane"/>
    <property type="evidence" value="ECO:0007669"/>
    <property type="project" value="UniProtKB-SubCell"/>
</dbReference>
<accession>A0A8D8SYG0</accession>
<feature type="transmembrane region" description="Helical" evidence="11">
    <location>
        <begin position="230"/>
        <end position="255"/>
    </location>
</feature>
<dbReference type="PANTHER" id="PTHR24238">
    <property type="entry name" value="G-PROTEIN COUPLED RECEPTOR"/>
    <property type="match status" value="1"/>
</dbReference>
<dbReference type="SUPFAM" id="SSF81321">
    <property type="entry name" value="Family A G protein-coupled receptor-like"/>
    <property type="match status" value="1"/>
</dbReference>
<comment type="similarity">
    <text evidence="2 9">Belongs to the G-protein coupled receptor 1 family.</text>
</comment>
<evidence type="ECO:0000256" key="4">
    <source>
        <dbReference type="ARBA" id="ARBA00022989"/>
    </source>
</evidence>
<feature type="region of interest" description="Disordered" evidence="10">
    <location>
        <begin position="172"/>
        <end position="191"/>
    </location>
</feature>
<evidence type="ECO:0000256" key="9">
    <source>
        <dbReference type="RuleBase" id="RU000688"/>
    </source>
</evidence>
<keyword evidence="7 9" id="KW-0675">Receptor</keyword>
<dbReference type="GO" id="GO:0004930">
    <property type="term" value="F:G protein-coupled receptor activity"/>
    <property type="evidence" value="ECO:0007669"/>
    <property type="project" value="UniProtKB-KW"/>
</dbReference>
<keyword evidence="5 9" id="KW-0297">G-protein coupled receptor</keyword>
<evidence type="ECO:0000256" key="2">
    <source>
        <dbReference type="ARBA" id="ARBA00010663"/>
    </source>
</evidence>
<evidence type="ECO:0000256" key="11">
    <source>
        <dbReference type="SAM" id="Phobius"/>
    </source>
</evidence>
<comment type="subcellular location">
    <subcellularLocation>
        <location evidence="1">Membrane</location>
        <topology evidence="1">Multi-pass membrane protein</topology>
    </subcellularLocation>
</comment>
<dbReference type="PRINTS" id="PR00237">
    <property type="entry name" value="GPCRRHODOPSN"/>
</dbReference>
<reference evidence="13" key="1">
    <citation type="submission" date="2021-05" db="EMBL/GenBank/DDBJ databases">
        <authorList>
            <person name="Alioto T."/>
            <person name="Alioto T."/>
            <person name="Gomez Garrido J."/>
        </authorList>
    </citation>
    <scope>NUCLEOTIDE SEQUENCE</scope>
</reference>
<dbReference type="InterPro" id="IPR017452">
    <property type="entry name" value="GPCR_Rhodpsn_7TM"/>
</dbReference>
<dbReference type="PROSITE" id="PS50262">
    <property type="entry name" value="G_PROTEIN_RECEP_F1_2"/>
    <property type="match status" value="1"/>
</dbReference>
<dbReference type="AlphaFoldDB" id="A0A8D8SYG0"/>
<organism evidence="13">
    <name type="scientific">Cacopsylla melanoneura</name>
    <dbReference type="NCBI Taxonomy" id="428564"/>
    <lineage>
        <taxon>Eukaryota</taxon>
        <taxon>Metazoa</taxon>
        <taxon>Ecdysozoa</taxon>
        <taxon>Arthropoda</taxon>
        <taxon>Hexapoda</taxon>
        <taxon>Insecta</taxon>
        <taxon>Pterygota</taxon>
        <taxon>Neoptera</taxon>
        <taxon>Paraneoptera</taxon>
        <taxon>Hemiptera</taxon>
        <taxon>Sternorrhyncha</taxon>
        <taxon>Psylloidea</taxon>
        <taxon>Psyllidae</taxon>
        <taxon>Psyllinae</taxon>
        <taxon>Cacopsylla</taxon>
    </lineage>
</organism>
<sequence length="365" mass="42435">MSCKLMIFFKNVPVAASTISVMMMSLDRYLYLQHKNRRDFYMIPIIWISTLLIHIPQIVMTSSTSSNWTIENTLWTECDEAWPNEVWEAGYTCLHATLVFIIPCLTVIICHHAVGHQLYVTSLKAAAASGEIPLPMPILPSRPKEMIVIASIHPPKLIHIRPQIKTTILRIEEEKEKEDEDDNEEESKTMKRKIRSDLKYLNKQTAKFKQNRKRKKKDKAKKISPNKKRLANMLFILGVVFMVCWLPYVLTKLYIQINNLVRDQQTFYFIDQLAGLFWLLGLAHSAINPIIYCLLNKRSLPINKTNKYRPNIFARHKHTPNKHFHPPSSTNEAALGIFHPKYTKMPPKNGNNNIVQRRESSFFLP</sequence>
<evidence type="ECO:0000259" key="12">
    <source>
        <dbReference type="PROSITE" id="PS50262"/>
    </source>
</evidence>
<feature type="transmembrane region" description="Helical" evidence="11">
    <location>
        <begin position="89"/>
        <end position="114"/>
    </location>
</feature>
<evidence type="ECO:0000256" key="8">
    <source>
        <dbReference type="ARBA" id="ARBA00023224"/>
    </source>
</evidence>
<feature type="compositionally biased region" description="Acidic residues" evidence="10">
    <location>
        <begin position="175"/>
        <end position="185"/>
    </location>
</feature>
<dbReference type="Gene3D" id="1.20.1070.10">
    <property type="entry name" value="Rhodopsin 7-helix transmembrane proteins"/>
    <property type="match status" value="1"/>
</dbReference>
<keyword evidence="6 11" id="KW-0472">Membrane</keyword>
<evidence type="ECO:0000256" key="10">
    <source>
        <dbReference type="SAM" id="MobiDB-lite"/>
    </source>
</evidence>
<dbReference type="PROSITE" id="PS00237">
    <property type="entry name" value="G_PROTEIN_RECEP_F1_1"/>
    <property type="match status" value="1"/>
</dbReference>
<dbReference type="EMBL" id="HBUF01245075">
    <property type="protein sequence ID" value="CAG6678172.1"/>
    <property type="molecule type" value="Transcribed_RNA"/>
</dbReference>
<evidence type="ECO:0000256" key="6">
    <source>
        <dbReference type="ARBA" id="ARBA00023136"/>
    </source>
</evidence>
<feature type="domain" description="G-protein coupled receptors family 1 profile" evidence="12">
    <location>
        <begin position="1"/>
        <end position="292"/>
    </location>
</feature>
<dbReference type="EMBL" id="HBUF01245076">
    <property type="protein sequence ID" value="CAG6678174.1"/>
    <property type="molecule type" value="Transcribed_RNA"/>
</dbReference>
<keyword evidence="8 9" id="KW-0807">Transducer</keyword>
<keyword evidence="3 9" id="KW-0812">Transmembrane</keyword>
<evidence type="ECO:0000256" key="7">
    <source>
        <dbReference type="ARBA" id="ARBA00023170"/>
    </source>
</evidence>
<dbReference type="InterPro" id="IPR000276">
    <property type="entry name" value="GPCR_Rhodpsn"/>
</dbReference>
<evidence type="ECO:0000256" key="5">
    <source>
        <dbReference type="ARBA" id="ARBA00023040"/>
    </source>
</evidence>
<evidence type="ECO:0000313" key="13">
    <source>
        <dbReference type="EMBL" id="CAG6678174.1"/>
    </source>
</evidence>
<feature type="transmembrane region" description="Helical" evidence="11">
    <location>
        <begin position="40"/>
        <end position="59"/>
    </location>
</feature>